<name>A0A0E9TKP8_ANGAN</name>
<accession>A0A0E9TKP8</accession>
<proteinExistence type="predicted"/>
<protein>
    <submittedName>
        <fullName evidence="1">Uncharacterized protein</fullName>
    </submittedName>
</protein>
<dbReference type="AlphaFoldDB" id="A0A0E9TKP8"/>
<evidence type="ECO:0000313" key="1">
    <source>
        <dbReference type="EMBL" id="JAH53445.1"/>
    </source>
</evidence>
<reference evidence="1" key="1">
    <citation type="submission" date="2014-11" db="EMBL/GenBank/DDBJ databases">
        <authorList>
            <person name="Amaro Gonzalez C."/>
        </authorList>
    </citation>
    <scope>NUCLEOTIDE SEQUENCE</scope>
</reference>
<reference evidence="1" key="2">
    <citation type="journal article" date="2015" name="Fish Shellfish Immunol.">
        <title>Early steps in the European eel (Anguilla anguilla)-Vibrio vulnificus interaction in the gills: Role of the RtxA13 toxin.</title>
        <authorList>
            <person name="Callol A."/>
            <person name="Pajuelo D."/>
            <person name="Ebbesson L."/>
            <person name="Teles M."/>
            <person name="MacKenzie S."/>
            <person name="Amaro C."/>
        </authorList>
    </citation>
    <scope>NUCLEOTIDE SEQUENCE</scope>
</reference>
<dbReference type="EMBL" id="GBXM01055132">
    <property type="protein sequence ID" value="JAH53445.1"/>
    <property type="molecule type" value="Transcribed_RNA"/>
</dbReference>
<organism evidence="1">
    <name type="scientific">Anguilla anguilla</name>
    <name type="common">European freshwater eel</name>
    <name type="synonym">Muraena anguilla</name>
    <dbReference type="NCBI Taxonomy" id="7936"/>
    <lineage>
        <taxon>Eukaryota</taxon>
        <taxon>Metazoa</taxon>
        <taxon>Chordata</taxon>
        <taxon>Craniata</taxon>
        <taxon>Vertebrata</taxon>
        <taxon>Euteleostomi</taxon>
        <taxon>Actinopterygii</taxon>
        <taxon>Neopterygii</taxon>
        <taxon>Teleostei</taxon>
        <taxon>Anguilliformes</taxon>
        <taxon>Anguillidae</taxon>
        <taxon>Anguilla</taxon>
    </lineage>
</organism>
<sequence length="22" mass="2568">MVNSHTHSTRCIYNSNCRFISP</sequence>